<evidence type="ECO:0000313" key="3">
    <source>
        <dbReference type="EMBL" id="QIA09362.1"/>
    </source>
</evidence>
<name>A0A6C0RHP8_9BACT</name>
<evidence type="ECO:0000256" key="1">
    <source>
        <dbReference type="ARBA" id="ARBA00022962"/>
    </source>
</evidence>
<dbReference type="PANTHER" id="PTHR43418">
    <property type="entry name" value="MULTIFUNCTIONAL TRYPTOPHAN BIOSYNTHESIS PROTEIN-RELATED"/>
    <property type="match status" value="1"/>
</dbReference>
<keyword evidence="4" id="KW-1185">Reference proteome</keyword>
<dbReference type="RefSeq" id="WP_163348334.1">
    <property type="nucleotide sequence ID" value="NZ_CP048409.1"/>
</dbReference>
<dbReference type="GO" id="GO:0004049">
    <property type="term" value="F:anthranilate synthase activity"/>
    <property type="evidence" value="ECO:0007669"/>
    <property type="project" value="TreeGrafter"/>
</dbReference>
<dbReference type="PANTHER" id="PTHR43418:SF4">
    <property type="entry name" value="MULTIFUNCTIONAL TRYPTOPHAN BIOSYNTHESIS PROTEIN"/>
    <property type="match status" value="1"/>
</dbReference>
<gene>
    <name evidence="3" type="ORF">G0Q07_17340</name>
</gene>
<dbReference type="PRINTS" id="PR00096">
    <property type="entry name" value="GATASE"/>
</dbReference>
<dbReference type="PRINTS" id="PR00097">
    <property type="entry name" value="ANTSNTHASEII"/>
</dbReference>
<dbReference type="Proteomes" id="UP000474630">
    <property type="component" value="Chromosome"/>
</dbReference>
<reference evidence="3 4" key="1">
    <citation type="submission" date="2020-02" db="EMBL/GenBank/DDBJ databases">
        <title>Genome sequencing for Draconibacterium sp. strain M1.</title>
        <authorList>
            <person name="Park S.-J."/>
        </authorList>
    </citation>
    <scope>NUCLEOTIDE SEQUENCE [LARGE SCALE GENOMIC DNA]</scope>
    <source>
        <strain evidence="3 4">M1</strain>
    </source>
</reference>
<evidence type="ECO:0000313" key="4">
    <source>
        <dbReference type="Proteomes" id="UP000474630"/>
    </source>
</evidence>
<protein>
    <submittedName>
        <fullName evidence="3">Aminodeoxychorismate/anthranilate synthase component II</fullName>
    </submittedName>
</protein>
<sequence>MVQKQYKQEPASISSPSGRPGGAKILVIDNYDSFTYNLVHAIKKIAGQPVDVFRNDQIALEEIEKYDKIVLSPGPGIPEEAGLLLDIIKAYAPTKSILGVCLGHQAIGEAFGGTLHNMNRVLHGIATPVKQTGIKSKLFKGLPESFDVGRYHSWIVQKEQLPECFEVTSYDNDGLVMSMQHKEYDLQSVQFHPESVLTPLGEKIIENWLYPEK</sequence>
<dbReference type="GO" id="GO:0000162">
    <property type="term" value="P:L-tryptophan biosynthetic process"/>
    <property type="evidence" value="ECO:0007669"/>
    <property type="project" value="TreeGrafter"/>
</dbReference>
<feature type="domain" description="Glutamine amidotransferase" evidence="2">
    <location>
        <begin position="26"/>
        <end position="209"/>
    </location>
</feature>
<dbReference type="EMBL" id="CP048409">
    <property type="protein sequence ID" value="QIA09362.1"/>
    <property type="molecule type" value="Genomic_DNA"/>
</dbReference>
<dbReference type="NCBIfam" id="TIGR00566">
    <property type="entry name" value="trpG_papA"/>
    <property type="match status" value="1"/>
</dbReference>
<dbReference type="FunFam" id="3.40.50.880:FF:000003">
    <property type="entry name" value="Anthranilate synthase component II"/>
    <property type="match status" value="1"/>
</dbReference>
<dbReference type="SUPFAM" id="SSF52317">
    <property type="entry name" value="Class I glutamine amidotransferase-like"/>
    <property type="match status" value="1"/>
</dbReference>
<dbReference type="PRINTS" id="PR00099">
    <property type="entry name" value="CPSGATASE"/>
</dbReference>
<dbReference type="InterPro" id="IPR029062">
    <property type="entry name" value="Class_I_gatase-like"/>
</dbReference>
<dbReference type="Pfam" id="PF00117">
    <property type="entry name" value="GATase"/>
    <property type="match status" value="1"/>
</dbReference>
<dbReference type="InterPro" id="IPR006221">
    <property type="entry name" value="TrpG/PapA_dom"/>
</dbReference>
<proteinExistence type="predicted"/>
<dbReference type="KEGG" id="drc:G0Q07_17340"/>
<keyword evidence="1" id="KW-0315">Glutamine amidotransferase</keyword>
<dbReference type="AlphaFoldDB" id="A0A6C0RHP8"/>
<dbReference type="CDD" id="cd01743">
    <property type="entry name" value="GATase1_Anthranilate_Synthase"/>
    <property type="match status" value="1"/>
</dbReference>
<accession>A0A6C0RHP8</accession>
<evidence type="ECO:0000259" key="2">
    <source>
        <dbReference type="Pfam" id="PF00117"/>
    </source>
</evidence>
<dbReference type="InterPro" id="IPR017926">
    <property type="entry name" value="GATASE"/>
</dbReference>
<dbReference type="Gene3D" id="3.40.50.880">
    <property type="match status" value="1"/>
</dbReference>
<organism evidence="3 4">
    <name type="scientific">Draconibacterium halophilum</name>
    <dbReference type="NCBI Taxonomy" id="2706887"/>
    <lineage>
        <taxon>Bacteria</taxon>
        <taxon>Pseudomonadati</taxon>
        <taxon>Bacteroidota</taxon>
        <taxon>Bacteroidia</taxon>
        <taxon>Marinilabiliales</taxon>
        <taxon>Prolixibacteraceae</taxon>
        <taxon>Draconibacterium</taxon>
    </lineage>
</organism>
<dbReference type="GO" id="GO:0005829">
    <property type="term" value="C:cytosol"/>
    <property type="evidence" value="ECO:0007669"/>
    <property type="project" value="TreeGrafter"/>
</dbReference>
<dbReference type="InterPro" id="IPR050472">
    <property type="entry name" value="Anth_synth/Amidotransfase"/>
</dbReference>
<dbReference type="PROSITE" id="PS51273">
    <property type="entry name" value="GATASE_TYPE_1"/>
    <property type="match status" value="1"/>
</dbReference>